<dbReference type="PIRSF" id="PIRSF000498">
    <property type="entry name" value="Riboflavin_syn_A"/>
    <property type="match status" value="1"/>
</dbReference>
<evidence type="ECO:0000256" key="2">
    <source>
        <dbReference type="ARBA" id="ARBA00002803"/>
    </source>
</evidence>
<dbReference type="SUPFAM" id="SSF63380">
    <property type="entry name" value="Riboflavin synthase domain-like"/>
    <property type="match status" value="2"/>
</dbReference>
<evidence type="ECO:0000313" key="13">
    <source>
        <dbReference type="EMBL" id="TXR57887.1"/>
    </source>
</evidence>
<evidence type="ECO:0000256" key="4">
    <source>
        <dbReference type="ARBA" id="ARBA00011233"/>
    </source>
</evidence>
<comment type="caution">
    <text evidence="13">The sequence shown here is derived from an EMBL/GenBank/DDBJ whole genome shotgun (WGS) entry which is preliminary data.</text>
</comment>
<evidence type="ECO:0000256" key="7">
    <source>
        <dbReference type="ARBA" id="ARBA00022619"/>
    </source>
</evidence>
<comment type="catalytic activity">
    <reaction evidence="1">
        <text>2 6,7-dimethyl-8-(1-D-ribityl)lumazine + H(+) = 5-amino-6-(D-ribitylamino)uracil + riboflavin</text>
        <dbReference type="Rhea" id="RHEA:20772"/>
        <dbReference type="ChEBI" id="CHEBI:15378"/>
        <dbReference type="ChEBI" id="CHEBI:15934"/>
        <dbReference type="ChEBI" id="CHEBI:57986"/>
        <dbReference type="ChEBI" id="CHEBI:58201"/>
        <dbReference type="EC" id="2.5.1.9"/>
    </reaction>
</comment>
<dbReference type="EMBL" id="VKAC01000001">
    <property type="protein sequence ID" value="TXR57887.1"/>
    <property type="molecule type" value="Genomic_DNA"/>
</dbReference>
<evidence type="ECO:0000256" key="10">
    <source>
        <dbReference type="NCBIfam" id="TIGR00187"/>
    </source>
</evidence>
<dbReference type="FunFam" id="2.40.30.20:FF:000003">
    <property type="entry name" value="Riboflavin synthase, alpha subunit"/>
    <property type="match status" value="1"/>
</dbReference>
<protein>
    <recommendedName>
        <fullName evidence="6 10">Riboflavin synthase</fullName>
        <ecNumber evidence="5 10">2.5.1.9</ecNumber>
    </recommendedName>
</protein>
<keyword evidence="14" id="KW-1185">Reference proteome</keyword>
<evidence type="ECO:0000313" key="14">
    <source>
        <dbReference type="Proteomes" id="UP000321234"/>
    </source>
</evidence>
<proteinExistence type="predicted"/>
<gene>
    <name evidence="13" type="ORF">FMM08_01160</name>
</gene>
<sequence>MFTGIVEELGEVVALERGETSARLTVRGPLVTGDAVHGASIAVDGCCLTVVDIARDDDGAPTGFTADAMLETLERTTLGRLRPGDRVDLERPVAAGGRLGGHVVQGHVDGVGEVAARVPGDRWEVVTVSVPAELAKYVVEKGSVAVDGVSLTVTAVSAAGAERAWFSVSLIPETLRATTLGRKGVGDPVNLEVDVLAKHVERLLADRAVAGLGSGLGAAELEEAVR</sequence>
<keyword evidence="9" id="KW-0677">Repeat</keyword>
<dbReference type="InterPro" id="IPR001783">
    <property type="entry name" value="Lumazine-bd"/>
</dbReference>
<dbReference type="CDD" id="cd00402">
    <property type="entry name" value="Riboflavin_synthase_like"/>
    <property type="match status" value="1"/>
</dbReference>
<accession>A0A5C8ZJ39</accession>
<evidence type="ECO:0000256" key="9">
    <source>
        <dbReference type="ARBA" id="ARBA00022737"/>
    </source>
</evidence>
<feature type="domain" description="Lumazine-binding" evidence="12">
    <location>
        <begin position="103"/>
        <end position="204"/>
    </location>
</feature>
<dbReference type="InterPro" id="IPR026017">
    <property type="entry name" value="Lumazine-bd_dom"/>
</dbReference>
<dbReference type="PANTHER" id="PTHR21098">
    <property type="entry name" value="RIBOFLAVIN SYNTHASE ALPHA CHAIN"/>
    <property type="match status" value="1"/>
</dbReference>
<comment type="subunit">
    <text evidence="4">Homotrimer.</text>
</comment>
<comment type="function">
    <text evidence="2">Catalyzes the dismutation of two molecules of 6,7-dimethyl-8-ribityllumazine, resulting in the formation of riboflavin and 5-amino-6-(D-ribitylamino)uracil.</text>
</comment>
<keyword evidence="8 13" id="KW-0808">Transferase</keyword>
<organism evidence="13 14">
    <name type="scientific">Quadrisphaera setariae</name>
    <dbReference type="NCBI Taxonomy" id="2593304"/>
    <lineage>
        <taxon>Bacteria</taxon>
        <taxon>Bacillati</taxon>
        <taxon>Actinomycetota</taxon>
        <taxon>Actinomycetes</taxon>
        <taxon>Kineosporiales</taxon>
        <taxon>Kineosporiaceae</taxon>
        <taxon>Quadrisphaera</taxon>
    </lineage>
</organism>
<comment type="pathway">
    <text evidence="3">Cofactor biosynthesis; riboflavin biosynthesis; riboflavin from 2-hydroxy-3-oxobutyl phosphate and 5-amino-6-(D-ribitylamino)uracil: step 2/2.</text>
</comment>
<dbReference type="EC" id="2.5.1.9" evidence="5 10"/>
<dbReference type="GO" id="GO:0009231">
    <property type="term" value="P:riboflavin biosynthetic process"/>
    <property type="evidence" value="ECO:0007669"/>
    <property type="project" value="UniProtKB-KW"/>
</dbReference>
<evidence type="ECO:0000256" key="3">
    <source>
        <dbReference type="ARBA" id="ARBA00004887"/>
    </source>
</evidence>
<name>A0A5C8ZJ39_9ACTN</name>
<dbReference type="PROSITE" id="PS51177">
    <property type="entry name" value="LUMAZINE_BIND"/>
    <property type="match status" value="2"/>
</dbReference>
<reference evidence="13 14" key="1">
    <citation type="submission" date="2019-07" db="EMBL/GenBank/DDBJ databases">
        <title>Quadrisphaera sp. strain DD2A genome sequencing and assembly.</title>
        <authorList>
            <person name="Kim I."/>
        </authorList>
    </citation>
    <scope>NUCLEOTIDE SEQUENCE [LARGE SCALE GENOMIC DNA]</scope>
    <source>
        <strain evidence="13 14">DD2A</strain>
    </source>
</reference>
<dbReference type="FunFam" id="2.40.30.20:FF:000004">
    <property type="entry name" value="Riboflavin synthase, alpha subunit"/>
    <property type="match status" value="1"/>
</dbReference>
<dbReference type="AlphaFoldDB" id="A0A5C8ZJ39"/>
<dbReference type="RefSeq" id="WP_147924498.1">
    <property type="nucleotide sequence ID" value="NZ_VKAC01000001.1"/>
</dbReference>
<dbReference type="Proteomes" id="UP000321234">
    <property type="component" value="Unassembled WGS sequence"/>
</dbReference>
<feature type="repeat" description="Lumazine-binding" evidence="11">
    <location>
        <begin position="1"/>
        <end position="102"/>
    </location>
</feature>
<dbReference type="PANTHER" id="PTHR21098:SF12">
    <property type="entry name" value="RIBOFLAVIN SYNTHASE"/>
    <property type="match status" value="1"/>
</dbReference>
<keyword evidence="7" id="KW-0686">Riboflavin biosynthesis</keyword>
<dbReference type="Pfam" id="PF00677">
    <property type="entry name" value="Lum_binding"/>
    <property type="match status" value="2"/>
</dbReference>
<feature type="domain" description="Lumazine-binding" evidence="12">
    <location>
        <begin position="1"/>
        <end position="102"/>
    </location>
</feature>
<dbReference type="NCBIfam" id="TIGR00187">
    <property type="entry name" value="ribE"/>
    <property type="match status" value="1"/>
</dbReference>
<evidence type="ECO:0000256" key="8">
    <source>
        <dbReference type="ARBA" id="ARBA00022679"/>
    </source>
</evidence>
<dbReference type="NCBIfam" id="NF006767">
    <property type="entry name" value="PRK09289.1"/>
    <property type="match status" value="1"/>
</dbReference>
<evidence type="ECO:0000259" key="12">
    <source>
        <dbReference type="PROSITE" id="PS51177"/>
    </source>
</evidence>
<dbReference type="Gene3D" id="2.40.30.20">
    <property type="match status" value="2"/>
</dbReference>
<feature type="repeat" description="Lumazine-binding" evidence="11">
    <location>
        <begin position="103"/>
        <end position="204"/>
    </location>
</feature>
<dbReference type="GO" id="GO:0004746">
    <property type="term" value="F:riboflavin synthase activity"/>
    <property type="evidence" value="ECO:0007669"/>
    <property type="project" value="UniProtKB-UniRule"/>
</dbReference>
<dbReference type="InterPro" id="IPR017938">
    <property type="entry name" value="Riboflavin_synthase-like_b-brl"/>
</dbReference>
<evidence type="ECO:0000256" key="11">
    <source>
        <dbReference type="PROSITE-ProRule" id="PRU00524"/>
    </source>
</evidence>
<evidence type="ECO:0000256" key="6">
    <source>
        <dbReference type="ARBA" id="ARBA00013950"/>
    </source>
</evidence>
<dbReference type="InterPro" id="IPR023366">
    <property type="entry name" value="ATP_synth_asu-like_sf"/>
</dbReference>
<dbReference type="OrthoDB" id="9788537at2"/>
<evidence type="ECO:0000256" key="5">
    <source>
        <dbReference type="ARBA" id="ARBA00012827"/>
    </source>
</evidence>
<evidence type="ECO:0000256" key="1">
    <source>
        <dbReference type="ARBA" id="ARBA00000968"/>
    </source>
</evidence>